<dbReference type="NCBIfam" id="NF002211">
    <property type="entry name" value="PRK01103.1"/>
    <property type="match status" value="1"/>
</dbReference>
<dbReference type="InterPro" id="IPR010979">
    <property type="entry name" value="Ribosomal_uS13-like_H2TH"/>
</dbReference>
<proteinExistence type="inferred from homology"/>
<reference evidence="19 20" key="1">
    <citation type="journal article" date="2016" name="Nat. Commun.">
        <title>Thousands of microbial genomes shed light on interconnected biogeochemical processes in an aquifer system.</title>
        <authorList>
            <person name="Anantharaman K."/>
            <person name="Brown C.T."/>
            <person name="Hug L.A."/>
            <person name="Sharon I."/>
            <person name="Castelle C.J."/>
            <person name="Probst A.J."/>
            <person name="Thomas B.C."/>
            <person name="Singh A."/>
            <person name="Wilkins M.J."/>
            <person name="Karaoz U."/>
            <person name="Brodie E.L."/>
            <person name="Williams K.H."/>
            <person name="Hubbard S.S."/>
            <person name="Banfield J.F."/>
        </authorList>
    </citation>
    <scope>NUCLEOTIDE SEQUENCE [LARGE SCALE GENOMIC DNA]</scope>
</reference>
<dbReference type="InterPro" id="IPR000214">
    <property type="entry name" value="Znf_DNA_glyclase/AP_lyase"/>
</dbReference>
<evidence type="ECO:0000256" key="14">
    <source>
        <dbReference type="ARBA" id="ARBA00023295"/>
    </source>
</evidence>
<keyword evidence="5" id="KW-0479">Metal-binding</keyword>
<evidence type="ECO:0000259" key="17">
    <source>
        <dbReference type="PROSITE" id="PS51066"/>
    </source>
</evidence>
<dbReference type="Pfam" id="PF06827">
    <property type="entry name" value="zf-FPG_IleRS"/>
    <property type="match status" value="1"/>
</dbReference>
<dbReference type="SMART" id="SM01232">
    <property type="entry name" value="H2TH"/>
    <property type="match status" value="1"/>
</dbReference>
<dbReference type="GO" id="GO:0140078">
    <property type="term" value="F:class I DNA-(apurinic or apyrimidinic site) endonuclease activity"/>
    <property type="evidence" value="ECO:0007669"/>
    <property type="project" value="UniProtKB-EC"/>
</dbReference>
<evidence type="ECO:0000256" key="10">
    <source>
        <dbReference type="ARBA" id="ARBA00023125"/>
    </source>
</evidence>
<evidence type="ECO:0000313" key="20">
    <source>
        <dbReference type="Proteomes" id="UP000178377"/>
    </source>
</evidence>
<evidence type="ECO:0000256" key="16">
    <source>
        <dbReference type="PROSITE-ProRule" id="PRU00391"/>
    </source>
</evidence>
<dbReference type="InterPro" id="IPR012319">
    <property type="entry name" value="FPG_cat"/>
</dbReference>
<feature type="domain" description="FPG-type" evidence="17">
    <location>
        <begin position="271"/>
        <end position="305"/>
    </location>
</feature>
<sequence length="305" mass="34556">MPELPEVQTVVTELNRKLSGKKIVEVSVRLPKIVALGPGTLPPKRRAQVHKVIKFIKLLKGQKIKSVTRRAKIIIIDFYGPLSLLVHLKMTGQFIYFRKSQLQKRVRILNKPTAPLLSLPTKYTHVIFTFTDGAKLFFNDTRQFGYLKLVSDAELPHVRELQEFGPEPLARAFSSQVFENILKRRPNMPIKQLLVDQSLIAGIGNIYSDEISFRAKVRPARRVKTLNEKERHAVFAAIPFILKKGIAAKGSSVGDFVRTDGSWGTMGKYHYVYMRAGQPCKICGTMIRSMKFGARTSSFCPKCQK</sequence>
<keyword evidence="13" id="KW-0511">Multifunctional enzyme</keyword>
<keyword evidence="6" id="KW-0227">DNA damage</keyword>
<evidence type="ECO:0000256" key="5">
    <source>
        <dbReference type="ARBA" id="ARBA00022723"/>
    </source>
</evidence>
<dbReference type="SUPFAM" id="SSF46946">
    <property type="entry name" value="S13-like H2TH domain"/>
    <property type="match status" value="1"/>
</dbReference>
<dbReference type="InterPro" id="IPR015886">
    <property type="entry name" value="H2TH_FPG"/>
</dbReference>
<dbReference type="PROSITE" id="PS51066">
    <property type="entry name" value="ZF_FPG_2"/>
    <property type="match status" value="1"/>
</dbReference>
<evidence type="ECO:0000256" key="8">
    <source>
        <dbReference type="ARBA" id="ARBA00022801"/>
    </source>
</evidence>
<dbReference type="Pfam" id="PF06831">
    <property type="entry name" value="H2TH"/>
    <property type="match status" value="1"/>
</dbReference>
<keyword evidence="14" id="KW-0326">Glycosidase</keyword>
<dbReference type="Proteomes" id="UP000178377">
    <property type="component" value="Unassembled WGS sequence"/>
</dbReference>
<dbReference type="PANTHER" id="PTHR22993">
    <property type="entry name" value="FORMAMIDOPYRIMIDINE-DNA GLYCOSYLASE"/>
    <property type="match status" value="1"/>
</dbReference>
<dbReference type="Gene3D" id="1.10.8.50">
    <property type="match status" value="1"/>
</dbReference>
<dbReference type="SUPFAM" id="SSF57716">
    <property type="entry name" value="Glucocorticoid receptor-like (DNA-binding domain)"/>
    <property type="match status" value="1"/>
</dbReference>
<dbReference type="CDD" id="cd08966">
    <property type="entry name" value="EcFpg-like_N"/>
    <property type="match status" value="1"/>
</dbReference>
<organism evidence="19 20">
    <name type="scientific">Candidatus Doudnabacteria bacterium RIFCSPHIGHO2_01_FULL_50_11</name>
    <dbReference type="NCBI Taxonomy" id="1817828"/>
    <lineage>
        <taxon>Bacteria</taxon>
        <taxon>Candidatus Doudnaibacteriota</taxon>
    </lineage>
</organism>
<accession>A0A1F5PKN6</accession>
<evidence type="ECO:0000256" key="15">
    <source>
        <dbReference type="ARBA" id="ARBA00044632"/>
    </source>
</evidence>
<dbReference type="AlphaFoldDB" id="A0A1F5PKN6"/>
<dbReference type="InterPro" id="IPR010663">
    <property type="entry name" value="Znf_FPG/IleRS"/>
</dbReference>
<comment type="catalytic activity">
    <reaction evidence="1">
        <text>Hydrolysis of DNA containing ring-opened 7-methylguanine residues, releasing 2,6-diamino-4-hydroxy-5-(N-methyl)formamidopyrimidine.</text>
        <dbReference type="EC" id="3.2.2.23"/>
    </reaction>
</comment>
<dbReference type="Gene3D" id="3.20.190.10">
    <property type="entry name" value="MutM-like, N-terminal"/>
    <property type="match status" value="1"/>
</dbReference>
<dbReference type="GO" id="GO:0003684">
    <property type="term" value="F:damaged DNA binding"/>
    <property type="evidence" value="ECO:0007669"/>
    <property type="project" value="InterPro"/>
</dbReference>
<dbReference type="PROSITE" id="PS01242">
    <property type="entry name" value="ZF_FPG_1"/>
    <property type="match status" value="1"/>
</dbReference>
<evidence type="ECO:0000313" key="19">
    <source>
        <dbReference type="EMBL" id="OGE90429.1"/>
    </source>
</evidence>
<comment type="similarity">
    <text evidence="3">Belongs to the FPG family.</text>
</comment>
<comment type="catalytic activity">
    <reaction evidence="15">
        <text>2'-deoxyribonucleotide-(2'-deoxyribose 5'-phosphate)-2'-deoxyribonucleotide-DNA = a 3'-end 2'-deoxyribonucleotide-(2,3-dehydro-2,3-deoxyribose 5'-phosphate)-DNA + a 5'-end 5'-phospho-2'-deoxyribonucleoside-DNA + H(+)</text>
        <dbReference type="Rhea" id="RHEA:66592"/>
        <dbReference type="Rhea" id="RHEA-COMP:13180"/>
        <dbReference type="Rhea" id="RHEA-COMP:16897"/>
        <dbReference type="Rhea" id="RHEA-COMP:17067"/>
        <dbReference type="ChEBI" id="CHEBI:15378"/>
        <dbReference type="ChEBI" id="CHEBI:136412"/>
        <dbReference type="ChEBI" id="CHEBI:157695"/>
        <dbReference type="ChEBI" id="CHEBI:167181"/>
        <dbReference type="EC" id="4.2.99.18"/>
    </reaction>
</comment>
<evidence type="ECO:0000256" key="6">
    <source>
        <dbReference type="ARBA" id="ARBA00022763"/>
    </source>
</evidence>
<dbReference type="GO" id="GO:0006284">
    <property type="term" value="P:base-excision repair"/>
    <property type="evidence" value="ECO:0007669"/>
    <property type="project" value="InterPro"/>
</dbReference>
<gene>
    <name evidence="19" type="ORF">A2722_03230</name>
</gene>
<dbReference type="Pfam" id="PF01149">
    <property type="entry name" value="Fapy_DNA_glyco"/>
    <property type="match status" value="1"/>
</dbReference>
<dbReference type="GO" id="GO:0008270">
    <property type="term" value="F:zinc ion binding"/>
    <property type="evidence" value="ECO:0007669"/>
    <property type="project" value="UniProtKB-KW"/>
</dbReference>
<evidence type="ECO:0000259" key="18">
    <source>
        <dbReference type="PROSITE" id="PS51068"/>
    </source>
</evidence>
<comment type="caution">
    <text evidence="19">The sequence shown here is derived from an EMBL/GenBank/DDBJ whole genome shotgun (WGS) entry which is preliminary data.</text>
</comment>
<evidence type="ECO:0000256" key="1">
    <source>
        <dbReference type="ARBA" id="ARBA00001668"/>
    </source>
</evidence>
<evidence type="ECO:0000256" key="12">
    <source>
        <dbReference type="ARBA" id="ARBA00023239"/>
    </source>
</evidence>
<dbReference type="EMBL" id="MFEO01000013">
    <property type="protein sequence ID" value="OGE90429.1"/>
    <property type="molecule type" value="Genomic_DNA"/>
</dbReference>
<evidence type="ECO:0000256" key="7">
    <source>
        <dbReference type="ARBA" id="ARBA00022771"/>
    </source>
</evidence>
<evidence type="ECO:0000256" key="13">
    <source>
        <dbReference type="ARBA" id="ARBA00023268"/>
    </source>
</evidence>
<dbReference type="STRING" id="1817828.A2722_03230"/>
<keyword evidence="8" id="KW-0378">Hydrolase</keyword>
<keyword evidence="10" id="KW-0238">DNA-binding</keyword>
<keyword evidence="7 16" id="KW-0863">Zinc-finger</keyword>
<dbReference type="InterPro" id="IPR020629">
    <property type="entry name" value="FPG_Glyclase"/>
</dbReference>
<dbReference type="SMART" id="SM00898">
    <property type="entry name" value="Fapy_DNA_glyco"/>
    <property type="match status" value="1"/>
</dbReference>
<evidence type="ECO:0000256" key="4">
    <source>
        <dbReference type="ARBA" id="ARBA00011245"/>
    </source>
</evidence>
<evidence type="ECO:0000256" key="3">
    <source>
        <dbReference type="ARBA" id="ARBA00009409"/>
    </source>
</evidence>
<keyword evidence="9" id="KW-0862">Zinc</keyword>
<evidence type="ECO:0000256" key="11">
    <source>
        <dbReference type="ARBA" id="ARBA00023204"/>
    </source>
</evidence>
<dbReference type="PANTHER" id="PTHR22993:SF9">
    <property type="entry name" value="FORMAMIDOPYRIMIDINE-DNA GLYCOSYLASE"/>
    <property type="match status" value="1"/>
</dbReference>
<dbReference type="InterPro" id="IPR035937">
    <property type="entry name" value="FPG_N"/>
</dbReference>
<feature type="domain" description="Formamidopyrimidine-DNA glycosylase catalytic" evidence="18">
    <location>
        <begin position="2"/>
        <end position="145"/>
    </location>
</feature>
<dbReference type="FunFam" id="1.10.8.50:FF:000003">
    <property type="entry name" value="Formamidopyrimidine-DNA glycosylase"/>
    <property type="match status" value="1"/>
</dbReference>
<keyword evidence="11" id="KW-0234">DNA repair</keyword>
<comment type="cofactor">
    <cofactor evidence="2">
        <name>Zn(2+)</name>
        <dbReference type="ChEBI" id="CHEBI:29105"/>
    </cofactor>
</comment>
<dbReference type="PROSITE" id="PS51068">
    <property type="entry name" value="FPG_CAT"/>
    <property type="match status" value="1"/>
</dbReference>
<dbReference type="GO" id="GO:0034039">
    <property type="term" value="F:8-oxo-7,8-dihydroguanine DNA N-glycosylase activity"/>
    <property type="evidence" value="ECO:0007669"/>
    <property type="project" value="TreeGrafter"/>
</dbReference>
<dbReference type="SUPFAM" id="SSF81624">
    <property type="entry name" value="N-terminal domain of MutM-like DNA repair proteins"/>
    <property type="match status" value="1"/>
</dbReference>
<keyword evidence="12" id="KW-0456">Lyase</keyword>
<dbReference type="InterPro" id="IPR015887">
    <property type="entry name" value="DNA_glyclase_Znf_dom_DNA_BS"/>
</dbReference>
<evidence type="ECO:0000256" key="2">
    <source>
        <dbReference type="ARBA" id="ARBA00001947"/>
    </source>
</evidence>
<protein>
    <submittedName>
        <fullName evidence="19">DNA-formamidopyrimidine glycosylase</fullName>
    </submittedName>
</protein>
<evidence type="ECO:0000256" key="9">
    <source>
        <dbReference type="ARBA" id="ARBA00022833"/>
    </source>
</evidence>
<dbReference type="NCBIfam" id="TIGR00577">
    <property type="entry name" value="fpg"/>
    <property type="match status" value="1"/>
</dbReference>
<comment type="subunit">
    <text evidence="4">Monomer.</text>
</comment>
<name>A0A1F5PKN6_9BACT</name>